<dbReference type="RefSeq" id="WP_173568670.1">
    <property type="nucleotide sequence ID" value="NZ_WOSY01000001.1"/>
</dbReference>
<evidence type="ECO:0000313" key="1">
    <source>
        <dbReference type="EMBL" id="NHN87399.1"/>
    </source>
</evidence>
<name>A0ABX0K0Y4_9PROT</name>
<dbReference type="Proteomes" id="UP000631653">
    <property type="component" value="Unassembled WGS sequence"/>
</dbReference>
<sequence>MSEDPELISKVESVILGCAITSPADAPETIAATTVLAVCRYLGVPSADVPETVLTAMKGDGPSDGEAG</sequence>
<comment type="caution">
    <text evidence="1">The sequence shown here is derived from an EMBL/GenBank/DDBJ whole genome shotgun (WGS) entry which is preliminary data.</text>
</comment>
<accession>A0ABX0K0Y4</accession>
<reference evidence="1 2" key="1">
    <citation type="journal article" date="2020" name="Int. J. Syst. Evol. Microbiol.">
        <title>Novel acetic acid bacteria from cider fermentations: Acetobacter conturbans sp. nov. and Acetobacter fallax sp. nov.</title>
        <authorList>
            <person name="Sombolestani A.S."/>
            <person name="Cleenwerck I."/>
            <person name="Cnockaert M."/>
            <person name="Borremans W."/>
            <person name="Wieme A.D."/>
            <person name="De Vuyst L."/>
            <person name="Vandamme P."/>
        </authorList>
    </citation>
    <scope>NUCLEOTIDE SEQUENCE [LARGE SCALE GENOMIC DNA]</scope>
    <source>
        <strain evidence="1 2">LMG 1627</strain>
    </source>
</reference>
<keyword evidence="2" id="KW-1185">Reference proteome</keyword>
<organism evidence="1 2">
    <name type="scientific">Acetobacter conturbans</name>
    <dbReference type="NCBI Taxonomy" id="1737472"/>
    <lineage>
        <taxon>Bacteria</taxon>
        <taxon>Pseudomonadati</taxon>
        <taxon>Pseudomonadota</taxon>
        <taxon>Alphaproteobacteria</taxon>
        <taxon>Acetobacterales</taxon>
        <taxon>Acetobacteraceae</taxon>
        <taxon>Acetobacter</taxon>
    </lineage>
</organism>
<evidence type="ECO:0000313" key="2">
    <source>
        <dbReference type="Proteomes" id="UP000631653"/>
    </source>
</evidence>
<dbReference type="EMBL" id="WOSY01000001">
    <property type="protein sequence ID" value="NHN87399.1"/>
    <property type="molecule type" value="Genomic_DNA"/>
</dbReference>
<protein>
    <submittedName>
        <fullName evidence="1">Uncharacterized protein</fullName>
    </submittedName>
</protein>
<gene>
    <name evidence="1" type="ORF">GOB81_01950</name>
</gene>
<proteinExistence type="predicted"/>